<evidence type="ECO:0000313" key="3">
    <source>
        <dbReference type="Proteomes" id="UP001420932"/>
    </source>
</evidence>
<gene>
    <name evidence="2" type="ORF">Syun_031560</name>
</gene>
<proteinExistence type="predicted"/>
<dbReference type="AlphaFoldDB" id="A0AAP0E0R1"/>
<protein>
    <submittedName>
        <fullName evidence="2">Uncharacterized protein</fullName>
    </submittedName>
</protein>
<organism evidence="2 3">
    <name type="scientific">Stephania yunnanensis</name>
    <dbReference type="NCBI Taxonomy" id="152371"/>
    <lineage>
        <taxon>Eukaryota</taxon>
        <taxon>Viridiplantae</taxon>
        <taxon>Streptophyta</taxon>
        <taxon>Embryophyta</taxon>
        <taxon>Tracheophyta</taxon>
        <taxon>Spermatophyta</taxon>
        <taxon>Magnoliopsida</taxon>
        <taxon>Ranunculales</taxon>
        <taxon>Menispermaceae</taxon>
        <taxon>Menispermoideae</taxon>
        <taxon>Cissampelideae</taxon>
        <taxon>Stephania</taxon>
    </lineage>
</organism>
<name>A0AAP0E0R1_9MAGN</name>
<evidence type="ECO:0000313" key="2">
    <source>
        <dbReference type="EMBL" id="KAK9084544.1"/>
    </source>
</evidence>
<feature type="compositionally biased region" description="Basic and acidic residues" evidence="1">
    <location>
        <begin position="15"/>
        <end position="26"/>
    </location>
</feature>
<feature type="region of interest" description="Disordered" evidence="1">
    <location>
        <begin position="1"/>
        <end position="77"/>
    </location>
</feature>
<feature type="compositionally biased region" description="Basic and acidic residues" evidence="1">
    <location>
        <begin position="62"/>
        <end position="77"/>
    </location>
</feature>
<dbReference type="Proteomes" id="UP001420932">
    <property type="component" value="Unassembled WGS sequence"/>
</dbReference>
<sequence length="95" mass="10702">MAASTAADGIEADDVNERQLRGETRQHQRVRLVRTTASTPMSSMARRQCSDVAGATTTPAWLRRDERRGGTLSTDQRRDFDEFDDAMEVRFISPN</sequence>
<reference evidence="2 3" key="1">
    <citation type="submission" date="2024-01" db="EMBL/GenBank/DDBJ databases">
        <title>Genome assemblies of Stephania.</title>
        <authorList>
            <person name="Yang L."/>
        </authorList>
    </citation>
    <scope>NUCLEOTIDE SEQUENCE [LARGE SCALE GENOMIC DNA]</scope>
    <source>
        <strain evidence="2">YNDBR</strain>
        <tissue evidence="2">Leaf</tissue>
    </source>
</reference>
<evidence type="ECO:0000256" key="1">
    <source>
        <dbReference type="SAM" id="MobiDB-lite"/>
    </source>
</evidence>
<dbReference type="EMBL" id="JBBNAF010000014">
    <property type="protein sequence ID" value="KAK9084544.1"/>
    <property type="molecule type" value="Genomic_DNA"/>
</dbReference>
<accession>A0AAP0E0R1</accession>
<comment type="caution">
    <text evidence="2">The sequence shown here is derived from an EMBL/GenBank/DDBJ whole genome shotgun (WGS) entry which is preliminary data.</text>
</comment>
<keyword evidence="3" id="KW-1185">Reference proteome</keyword>